<dbReference type="PANTHER" id="PTHR14453">
    <property type="entry name" value="PARP/ZINC FINGER CCCH TYPE DOMAIN CONTAINING PROTEIN"/>
    <property type="match status" value="1"/>
</dbReference>
<evidence type="ECO:0008006" key="9">
    <source>
        <dbReference type="Google" id="ProtNLM"/>
    </source>
</evidence>
<evidence type="ECO:0000256" key="1">
    <source>
        <dbReference type="ARBA" id="ARBA00004123"/>
    </source>
</evidence>
<dbReference type="GO" id="GO:0005737">
    <property type="term" value="C:cytoplasm"/>
    <property type="evidence" value="ECO:0007669"/>
    <property type="project" value="TreeGrafter"/>
</dbReference>
<feature type="compositionally biased region" description="Basic and acidic residues" evidence="6">
    <location>
        <begin position="768"/>
        <end position="784"/>
    </location>
</feature>
<dbReference type="SUPFAM" id="SSF56399">
    <property type="entry name" value="ADP-ribosylation"/>
    <property type="match status" value="1"/>
</dbReference>
<comment type="caution">
    <text evidence="7">The sequence shown here is derived from an EMBL/GenBank/DDBJ whole genome shotgun (WGS) entry which is preliminary data.</text>
</comment>
<evidence type="ECO:0000313" key="8">
    <source>
        <dbReference type="Proteomes" id="UP000663851"/>
    </source>
</evidence>
<proteinExistence type="predicted"/>
<feature type="compositionally biased region" description="Low complexity" evidence="6">
    <location>
        <begin position="851"/>
        <end position="861"/>
    </location>
</feature>
<dbReference type="GO" id="GO:0016757">
    <property type="term" value="F:glycosyltransferase activity"/>
    <property type="evidence" value="ECO:0007669"/>
    <property type="project" value="UniProtKB-KW"/>
</dbReference>
<evidence type="ECO:0000256" key="4">
    <source>
        <dbReference type="ARBA" id="ARBA00023027"/>
    </source>
</evidence>
<protein>
    <recommendedName>
        <fullName evidence="9">Poly [ADP-ribose] polymerase</fullName>
    </recommendedName>
</protein>
<dbReference type="Proteomes" id="UP000663851">
    <property type="component" value="Unassembled WGS sequence"/>
</dbReference>
<evidence type="ECO:0000313" key="7">
    <source>
        <dbReference type="EMBL" id="CAF4282524.1"/>
    </source>
</evidence>
<sequence length="1645" mass="191434">MDIEIVNAVLKLCYEQQTCLFEVPILCDYCLEQRLCTNSKHVLPSIKNYMEIFKISRDRNRIEFYMPVCIFEICRNNNYYDGVCQINGISCSNLHVCYEYFYTNTCRRSPNCPNPHLLTRKYHENTLGTLTTLHLDALTKAFKIYCQSKRHLLNYSSSTISSSRGPQPPSSSSFTKNLVLSLVPPSYVSTSSSTNNKRLTVASHINRAASWKTNNRLIATPTNIPTQQQNTSQIPEQGVQIYWIPQNDIPIHFIEVVFSNQGKSDGGPMQTHTIYQHLGIAQVFYKHSDTADRVVQHGDATFQSFSFIPRLLQRTVDMRHVCFINVSIDTKLIPLYIDIVSKPYKKRHFEYYQNDQQTILVEYNEDIDFSKIYSNVRNHPERDGLKIKCIQLYHPETLLIEYDQEYSECDIKKLFIHQKLFHIKTYSHCAFVHFYSHDDLIRSMNASFHDPIRAKPIYIDIYSQRHLDNYLQQRLSEVERKLPSTENESILSIDDIIENTIMPSENKNDLLLESELTVPILPLPTMDQQIDILPERQSPAIIERCPSVSSKTTDILVPSIESRSTTETCDIDDDNDGEIENEILASDDDFDDLPSDFGNDDMFLDESVYENDDIDFIRSAAKSLMTSLAEMQKASETMNKIDQPQSTLYGDDYIVMIKCRRFALAFLDYTQFRVEKQRNPDRFHLLSSLKKKIDYSKKQIDHKQQDNTSTLITTIDPDLLEIIEAKSNRKNRKKRNKKKKGFNSNQTDNKDKTEATPESVTEEDDDDTMMHTVHEQEHNKKDSPANRLPHVYLDDDLRPCIVVEGEEHIDENGQEIGEHEGWHSITAGGKQVLVSKKKKQQSKFYPSEQDSATASTPTATSIRSQPQANECNSLIIPNDCRGFIHNSKLYETFRLRLRRSFPSINIHFQSDTYTVIIDGNIKSNVQQCLNYLNSLNTYKHSIKISYENFPQTTITNIIRMQQSTAQIKLDPKADYNRIFRSTYRLIDYQLKQSLNQQQCVYCRRSNKKFKVTYLEFPREKQSIREINDSIQERVLQLLTTRFTYIAIALSADLMTTKRWANFYGDLCKHKELNKTLLIRKMNTIIQVYGLNTNVQQIQTLLTKFLDLHRYETDVIETEQASEMYCLFKNEFEEMKNLEMFRDVELRFIYRRQQRILLVQCFQEKFEMVKNRIQKMRSELSAIAVPVKSPILSRYYPKSNEIQRIAAASACIITFEQRVDPNRANDYLINLKVIGQSLEKTTIAQRLIKQFEEQKYSTKQIFNNDIKKLNAQDIELLQNQCNTCNVSCKIDHTNGLVELEGLLGDFIQIEEMIRDLCLTTTRRTPNDIPSSTQWIYYEASTNKPLEYDIVIREQLESCHTKKLKGLVSFSDHLGNTRNFNLDKMVEIIYGKDSNSSQIMIKIERRDFKKYTLACILPNIYIYIYILIQIDPQSIQLPTHWTPMTKPWERVLIGKRDRSHEWKTNVEIQRLLQLPEMLSESWIIEIYRIQNPRVFQQYVAHQEKLSAGSQPNERILYRLAQLNLIDEMCANGFNQSHTDSAFSTYGHGCHFYCKIKDINRAATLLAQNYQTLPIRLQQQTPAKAPVRYLFVCKVLVGRCARGDPSMKTCPPGYDSLVDNIASPEVFVPSHDVQVLPEYLIAYQSDIF</sequence>
<dbReference type="InterPro" id="IPR052056">
    <property type="entry name" value="Mono-ARTD/PARP"/>
</dbReference>
<name>A0A820GTS9_9BILA</name>
<dbReference type="PANTHER" id="PTHR14453:SF67">
    <property type="entry name" value="POLY [ADP-RIBOSE] POLYMERASE"/>
    <property type="match status" value="1"/>
</dbReference>
<feature type="compositionally biased region" description="Basic residues" evidence="6">
    <location>
        <begin position="728"/>
        <end position="741"/>
    </location>
</feature>
<gene>
    <name evidence="7" type="ORF">HFQ381_LOCUS12379</name>
</gene>
<keyword evidence="5" id="KW-0539">Nucleus</keyword>
<evidence type="ECO:0000256" key="2">
    <source>
        <dbReference type="ARBA" id="ARBA00022676"/>
    </source>
</evidence>
<organism evidence="7 8">
    <name type="scientific">Rotaria socialis</name>
    <dbReference type="NCBI Taxonomy" id="392032"/>
    <lineage>
        <taxon>Eukaryota</taxon>
        <taxon>Metazoa</taxon>
        <taxon>Spiralia</taxon>
        <taxon>Gnathifera</taxon>
        <taxon>Rotifera</taxon>
        <taxon>Eurotatoria</taxon>
        <taxon>Bdelloidea</taxon>
        <taxon>Philodinida</taxon>
        <taxon>Philodinidae</taxon>
        <taxon>Rotaria</taxon>
    </lineage>
</organism>
<dbReference type="Gene3D" id="3.90.228.10">
    <property type="match status" value="1"/>
</dbReference>
<dbReference type="GO" id="GO:0005634">
    <property type="term" value="C:nucleus"/>
    <property type="evidence" value="ECO:0007669"/>
    <property type="project" value="UniProtKB-SubCell"/>
</dbReference>
<accession>A0A820GTS9</accession>
<keyword evidence="4" id="KW-0520">NAD</keyword>
<evidence type="ECO:0000256" key="5">
    <source>
        <dbReference type="ARBA" id="ARBA00023242"/>
    </source>
</evidence>
<feature type="region of interest" description="Disordered" evidence="6">
    <location>
        <begin position="726"/>
        <end position="789"/>
    </location>
</feature>
<dbReference type="GO" id="GO:0003714">
    <property type="term" value="F:transcription corepressor activity"/>
    <property type="evidence" value="ECO:0007669"/>
    <property type="project" value="TreeGrafter"/>
</dbReference>
<reference evidence="7" key="1">
    <citation type="submission" date="2021-02" db="EMBL/GenBank/DDBJ databases">
        <authorList>
            <person name="Nowell W R."/>
        </authorList>
    </citation>
    <scope>NUCLEOTIDE SEQUENCE</scope>
</reference>
<evidence type="ECO:0000256" key="6">
    <source>
        <dbReference type="SAM" id="MobiDB-lite"/>
    </source>
</evidence>
<dbReference type="EMBL" id="CAJOBO010000744">
    <property type="protein sequence ID" value="CAF4282524.1"/>
    <property type="molecule type" value="Genomic_DNA"/>
</dbReference>
<comment type="subcellular location">
    <subcellularLocation>
        <location evidence="1">Nucleus</location>
    </subcellularLocation>
</comment>
<evidence type="ECO:0000256" key="3">
    <source>
        <dbReference type="ARBA" id="ARBA00022679"/>
    </source>
</evidence>
<feature type="region of interest" description="Disordered" evidence="6">
    <location>
        <begin position="837"/>
        <end position="865"/>
    </location>
</feature>
<keyword evidence="2" id="KW-0328">Glycosyltransferase</keyword>
<keyword evidence="3" id="KW-0808">Transferase</keyword>
<dbReference type="GO" id="GO:0010629">
    <property type="term" value="P:negative regulation of gene expression"/>
    <property type="evidence" value="ECO:0007669"/>
    <property type="project" value="TreeGrafter"/>
</dbReference>